<dbReference type="HOGENOM" id="CLU_091935_0_0_1"/>
<gene>
    <name evidence="1" type="ORF">PLEOSDRAFT_1022692</name>
</gene>
<evidence type="ECO:0000313" key="2">
    <source>
        <dbReference type="Proteomes" id="UP000027073"/>
    </source>
</evidence>
<feature type="non-terminal residue" evidence="1">
    <location>
        <position position="1"/>
    </location>
</feature>
<proteinExistence type="predicted"/>
<protein>
    <submittedName>
        <fullName evidence="1">Uncharacterized protein</fullName>
    </submittedName>
</protein>
<reference evidence="2" key="1">
    <citation type="journal article" date="2014" name="Proc. Natl. Acad. Sci. U.S.A.">
        <title>Extensive sampling of basidiomycete genomes demonstrates inadequacy of the white-rot/brown-rot paradigm for wood decay fungi.</title>
        <authorList>
            <person name="Riley R."/>
            <person name="Salamov A.A."/>
            <person name="Brown D.W."/>
            <person name="Nagy L.G."/>
            <person name="Floudas D."/>
            <person name="Held B.W."/>
            <person name="Levasseur A."/>
            <person name="Lombard V."/>
            <person name="Morin E."/>
            <person name="Otillar R."/>
            <person name="Lindquist E.A."/>
            <person name="Sun H."/>
            <person name="LaButti K.M."/>
            <person name="Schmutz J."/>
            <person name="Jabbour D."/>
            <person name="Luo H."/>
            <person name="Baker S.E."/>
            <person name="Pisabarro A.G."/>
            <person name="Walton J.D."/>
            <person name="Blanchette R.A."/>
            <person name="Henrissat B."/>
            <person name="Martin F."/>
            <person name="Cullen D."/>
            <person name="Hibbett D.S."/>
            <person name="Grigoriev I.V."/>
        </authorList>
    </citation>
    <scope>NUCLEOTIDE SEQUENCE [LARGE SCALE GENOMIC DNA]</scope>
    <source>
        <strain evidence="2">PC15</strain>
    </source>
</reference>
<dbReference type="OrthoDB" id="3236755at2759"/>
<name>A0A067NSL1_PLEO1</name>
<dbReference type="Proteomes" id="UP000027073">
    <property type="component" value="Unassembled WGS sequence"/>
</dbReference>
<dbReference type="EMBL" id="KL198006">
    <property type="protein sequence ID" value="KDQ29995.1"/>
    <property type="molecule type" value="Genomic_DNA"/>
</dbReference>
<dbReference type="VEuPathDB" id="FungiDB:PLEOSDRAFT_1022692"/>
<sequence length="260" mass="28938">ATSESHTAEWIKALAVKSIQEIGASRFCAIVSDSTGNTRAARRLIVQEFPTIIKLADCCHHLNLLAKDLAKIAYFQETITIIRNTVTFFNHSHGAIAELRRAHQRLSIGRGIETIGKTRFGTLFLSAISVQRNAPAIAEVGLKMQGNEFEKLRDYYQPTVESPSMDTFKYQYNLGAFIKLGLPTTKAIACLEGEEVNAADVFLLFHAVIHETMQGMEKIRLPEEVRSEVTGVLNSRYRQLFENGQSASDVYLAATFLNPS</sequence>
<organism evidence="1 2">
    <name type="scientific">Pleurotus ostreatus (strain PC15)</name>
    <name type="common">Oyster mushroom</name>
    <dbReference type="NCBI Taxonomy" id="1137138"/>
    <lineage>
        <taxon>Eukaryota</taxon>
        <taxon>Fungi</taxon>
        <taxon>Dikarya</taxon>
        <taxon>Basidiomycota</taxon>
        <taxon>Agaricomycotina</taxon>
        <taxon>Agaricomycetes</taxon>
        <taxon>Agaricomycetidae</taxon>
        <taxon>Agaricales</taxon>
        <taxon>Pleurotineae</taxon>
        <taxon>Pleurotaceae</taxon>
        <taxon>Pleurotus</taxon>
    </lineage>
</organism>
<dbReference type="SUPFAM" id="SSF53098">
    <property type="entry name" value="Ribonuclease H-like"/>
    <property type="match status" value="1"/>
</dbReference>
<evidence type="ECO:0000313" key="1">
    <source>
        <dbReference type="EMBL" id="KDQ29995.1"/>
    </source>
</evidence>
<dbReference type="InParanoid" id="A0A067NSL1"/>
<accession>A0A067NSL1</accession>
<dbReference type="AlphaFoldDB" id="A0A067NSL1"/>
<feature type="non-terminal residue" evidence="1">
    <location>
        <position position="260"/>
    </location>
</feature>
<dbReference type="InterPro" id="IPR012337">
    <property type="entry name" value="RNaseH-like_sf"/>
</dbReference>